<keyword evidence="3" id="KW-1185">Reference proteome</keyword>
<dbReference type="SUPFAM" id="SSF53474">
    <property type="entry name" value="alpha/beta-Hydrolases"/>
    <property type="match status" value="1"/>
</dbReference>
<feature type="domain" description="AB hydrolase-1" evidence="1">
    <location>
        <begin position="35"/>
        <end position="127"/>
    </location>
</feature>
<protein>
    <submittedName>
        <fullName evidence="2">Pimeloyl-ACP methyl ester carboxylesterase</fullName>
    </submittedName>
</protein>
<dbReference type="InterPro" id="IPR000073">
    <property type="entry name" value="AB_hydrolase_1"/>
</dbReference>
<dbReference type="AlphaFoldDB" id="A0A419UWB4"/>
<dbReference type="InterPro" id="IPR050471">
    <property type="entry name" value="AB_hydrolase"/>
</dbReference>
<dbReference type="PRINTS" id="PR00111">
    <property type="entry name" value="ABHYDROLASE"/>
</dbReference>
<proteinExistence type="predicted"/>
<dbReference type="EMBL" id="RAPK01000011">
    <property type="protein sequence ID" value="RKD69423.1"/>
    <property type="molecule type" value="Genomic_DNA"/>
</dbReference>
<comment type="caution">
    <text evidence="2">The sequence shown here is derived from an EMBL/GenBank/DDBJ whole genome shotgun (WGS) entry which is preliminary data.</text>
</comment>
<dbReference type="PANTHER" id="PTHR43433:SF5">
    <property type="entry name" value="AB HYDROLASE-1 DOMAIN-CONTAINING PROTEIN"/>
    <property type="match status" value="1"/>
</dbReference>
<dbReference type="Pfam" id="PF00561">
    <property type="entry name" value="Abhydrolase_1"/>
    <property type="match status" value="1"/>
</dbReference>
<dbReference type="PANTHER" id="PTHR43433">
    <property type="entry name" value="HYDROLASE, ALPHA/BETA FOLD FAMILY PROTEIN"/>
    <property type="match status" value="1"/>
</dbReference>
<name>A0A419UWB4_9BACL</name>
<sequence length="254" mass="28120">MPYFKAKDAKVYYEKRGSGPLLLFISPPGLGAPVFEQQRDLENDYCVVTFDPRGNGKSESGNNHTSALENWVEDTADLIDHLGGSVILCGYSLGGTPAQITALQYPEKVKALVLINAFPVVNTLLLFVKFKLGIWSSYEDLRSVIAKVLSISHTKKKDQQQRISANIKKSSSTVMKKMYKEGKSYDGRVNLPNISCPVFVVYGSADILTRKYVKDFRRAIPLLSTICIKGGTHQLPTKNADEMNGAITQIKNNL</sequence>
<organism evidence="2 3">
    <name type="scientific">Sinobaca qinghaiensis</name>
    <dbReference type="NCBI Taxonomy" id="342944"/>
    <lineage>
        <taxon>Bacteria</taxon>
        <taxon>Bacillati</taxon>
        <taxon>Bacillota</taxon>
        <taxon>Bacilli</taxon>
        <taxon>Bacillales</taxon>
        <taxon>Sporolactobacillaceae</taxon>
        <taxon>Sinobaca</taxon>
    </lineage>
</organism>
<gene>
    <name evidence="2" type="ORF">ATL39_2841</name>
</gene>
<dbReference type="RefSeq" id="WP_170146939.1">
    <property type="nucleotide sequence ID" value="NZ_RAPK01000011.1"/>
</dbReference>
<accession>A0A419UWB4</accession>
<evidence type="ECO:0000313" key="3">
    <source>
        <dbReference type="Proteomes" id="UP000285120"/>
    </source>
</evidence>
<reference evidence="2 3" key="1">
    <citation type="submission" date="2018-09" db="EMBL/GenBank/DDBJ databases">
        <title>Genomic Encyclopedia of Archaeal and Bacterial Type Strains, Phase II (KMG-II): from individual species to whole genera.</title>
        <authorList>
            <person name="Goeker M."/>
        </authorList>
    </citation>
    <scope>NUCLEOTIDE SEQUENCE [LARGE SCALE GENOMIC DNA]</scope>
    <source>
        <strain evidence="2 3">DSM 17008</strain>
    </source>
</reference>
<evidence type="ECO:0000259" key="1">
    <source>
        <dbReference type="Pfam" id="PF00561"/>
    </source>
</evidence>
<dbReference type="Proteomes" id="UP000285120">
    <property type="component" value="Unassembled WGS sequence"/>
</dbReference>
<dbReference type="InterPro" id="IPR029058">
    <property type="entry name" value="AB_hydrolase_fold"/>
</dbReference>
<evidence type="ECO:0000313" key="2">
    <source>
        <dbReference type="EMBL" id="RKD69423.1"/>
    </source>
</evidence>
<dbReference type="Gene3D" id="3.40.50.1820">
    <property type="entry name" value="alpha/beta hydrolase"/>
    <property type="match status" value="1"/>
</dbReference>